<dbReference type="Proteomes" id="UP001281147">
    <property type="component" value="Unassembled WGS sequence"/>
</dbReference>
<sequence length="287" mass="31473">MRESRPSQVLRLEIKAISKQTRFDGPSLEGNDSVSSLKLFMKTSLLLPMRLFFTEPIVLVTSIMAATVYGIIYLFSEALTIVYIDGYGFDSRQSSLVMLAIAVGVAFAFLPRIYDVHVAAERRKEGTPLEPEDKLFGFLVAAPVLASGLWWFTCTIPPLAINVSPWLSIASLVLFDSVLSGYLCDTYATYAASANAPMAFLRAILSGVFPLFGHQLFRNVGSNNALFILASVATGYCGVAMLFGVYGKRIRKRSPMAEKTWTAILSTEHLTMSKDSISVSIKVLPDV</sequence>
<comment type="caution">
    <text evidence="1">The sequence shown here is derived from an EMBL/GenBank/DDBJ whole genome shotgun (WGS) entry which is preliminary data.</text>
</comment>
<protein>
    <submittedName>
        <fullName evidence="1">Uncharacterized protein</fullName>
    </submittedName>
</protein>
<dbReference type="EMBL" id="JAUTXU010000173">
    <property type="protein sequence ID" value="KAK3701470.1"/>
    <property type="molecule type" value="Genomic_DNA"/>
</dbReference>
<evidence type="ECO:0000313" key="2">
    <source>
        <dbReference type="Proteomes" id="UP001281147"/>
    </source>
</evidence>
<name>A0ACC3MQK3_9PEZI</name>
<proteinExistence type="predicted"/>
<organism evidence="1 2">
    <name type="scientific">Vermiconidia calcicola</name>
    <dbReference type="NCBI Taxonomy" id="1690605"/>
    <lineage>
        <taxon>Eukaryota</taxon>
        <taxon>Fungi</taxon>
        <taxon>Dikarya</taxon>
        <taxon>Ascomycota</taxon>
        <taxon>Pezizomycotina</taxon>
        <taxon>Dothideomycetes</taxon>
        <taxon>Dothideomycetidae</taxon>
        <taxon>Mycosphaerellales</taxon>
        <taxon>Extremaceae</taxon>
        <taxon>Vermiconidia</taxon>
    </lineage>
</organism>
<gene>
    <name evidence="1" type="ORF">LTR37_015444</name>
</gene>
<keyword evidence="2" id="KW-1185">Reference proteome</keyword>
<accession>A0ACC3MQK3</accession>
<reference evidence="1" key="1">
    <citation type="submission" date="2023-07" db="EMBL/GenBank/DDBJ databases">
        <title>Black Yeasts Isolated from many extreme environments.</title>
        <authorList>
            <person name="Coleine C."/>
            <person name="Stajich J.E."/>
            <person name="Selbmann L."/>
        </authorList>
    </citation>
    <scope>NUCLEOTIDE SEQUENCE</scope>
    <source>
        <strain evidence="1">CCFEE 5714</strain>
    </source>
</reference>
<evidence type="ECO:0000313" key="1">
    <source>
        <dbReference type="EMBL" id="KAK3701470.1"/>
    </source>
</evidence>